<evidence type="ECO:0000256" key="1">
    <source>
        <dbReference type="SAM" id="MobiDB-lite"/>
    </source>
</evidence>
<keyword evidence="4" id="KW-1185">Reference proteome</keyword>
<gene>
    <name evidence="3" type="ORF">Pma05_27000</name>
</gene>
<protein>
    <submittedName>
        <fullName evidence="3">Uncharacterized protein</fullName>
    </submittedName>
</protein>
<feature type="compositionally biased region" description="Pro residues" evidence="1">
    <location>
        <begin position="82"/>
        <end position="93"/>
    </location>
</feature>
<keyword evidence="2" id="KW-0812">Transmembrane</keyword>
<organism evidence="3 4">
    <name type="scientific">Plantactinospora mayteni</name>
    <dbReference type="NCBI Taxonomy" id="566021"/>
    <lineage>
        <taxon>Bacteria</taxon>
        <taxon>Bacillati</taxon>
        <taxon>Actinomycetota</taxon>
        <taxon>Actinomycetes</taxon>
        <taxon>Micromonosporales</taxon>
        <taxon>Micromonosporaceae</taxon>
        <taxon>Plantactinospora</taxon>
    </lineage>
</organism>
<evidence type="ECO:0000313" key="3">
    <source>
        <dbReference type="EMBL" id="GIG96127.1"/>
    </source>
</evidence>
<proteinExistence type="predicted"/>
<evidence type="ECO:0000313" key="4">
    <source>
        <dbReference type="Proteomes" id="UP000621500"/>
    </source>
</evidence>
<keyword evidence="2" id="KW-1133">Transmembrane helix</keyword>
<reference evidence="3 4" key="1">
    <citation type="submission" date="2021-01" db="EMBL/GenBank/DDBJ databases">
        <title>Whole genome shotgun sequence of Plantactinospora mayteni NBRC 109088.</title>
        <authorList>
            <person name="Komaki H."/>
            <person name="Tamura T."/>
        </authorList>
    </citation>
    <scope>NUCLEOTIDE SEQUENCE [LARGE SCALE GENOMIC DNA]</scope>
    <source>
        <strain evidence="3 4">NBRC 109088</strain>
    </source>
</reference>
<feature type="transmembrane region" description="Helical" evidence="2">
    <location>
        <begin position="45"/>
        <end position="65"/>
    </location>
</feature>
<name>A0ABQ4EN74_9ACTN</name>
<feature type="region of interest" description="Disordered" evidence="1">
    <location>
        <begin position="65"/>
        <end position="112"/>
    </location>
</feature>
<dbReference type="RefSeq" id="WP_203857699.1">
    <property type="nucleotide sequence ID" value="NZ_BAAAZQ010000004.1"/>
</dbReference>
<sequence>MSDFDDKLLTGAFAEFRNEAMPRVKPVGVAAAYATVRGRRRTRTITTVVLAVLFVVGPVTAYAAVGHDSQRPPPSEVADTPTPQPEPTTPPATMPSSATATATTPPAAPDGRISQAELGRTTLEIPAWPSDAIVSGCVSGSVRFSNGEYRIRDSVAMNFDKVVHTDLDRDGARETVARLSCGDQGSSTFQVLAFDRDAAGKIRTLGRVVAQTGPIKGICDVRAGSASTVQVRVVDYPTPHRCLEPLLMPAYAQEQWRTYAWDGDRFTQTGEPTAFPPNNGVSDLTVTSSDLTFGAPDGGVRRGTMTVTVRSLGPGMVPYEVRLNLPRGLTLLRPDGCEVENHPTGSMAVSCDYPALNRNGSRTFTFEFTVPKAVEFDIVPRAGVWPDGWGDPEQDNNYTEFSITF</sequence>
<comment type="caution">
    <text evidence="3">The sequence shown here is derived from an EMBL/GenBank/DDBJ whole genome shotgun (WGS) entry which is preliminary data.</text>
</comment>
<keyword evidence="2" id="KW-0472">Membrane</keyword>
<feature type="compositionally biased region" description="Low complexity" evidence="1">
    <location>
        <begin position="94"/>
        <end position="105"/>
    </location>
</feature>
<dbReference type="Proteomes" id="UP000621500">
    <property type="component" value="Unassembled WGS sequence"/>
</dbReference>
<evidence type="ECO:0000256" key="2">
    <source>
        <dbReference type="SAM" id="Phobius"/>
    </source>
</evidence>
<accession>A0ABQ4EN74</accession>
<dbReference type="EMBL" id="BONX01000017">
    <property type="protein sequence ID" value="GIG96127.1"/>
    <property type="molecule type" value="Genomic_DNA"/>
</dbReference>